<dbReference type="RefSeq" id="WP_075758073.1">
    <property type="nucleotide sequence ID" value="NZ_CP146991.1"/>
</dbReference>
<comment type="caution">
    <text evidence="1">The sequence shown here is derived from an EMBL/GenBank/DDBJ whole genome shotgun (WGS) entry which is preliminary data.</text>
</comment>
<dbReference type="EMBL" id="FCOW01000021">
    <property type="protein sequence ID" value="CVK20662.1"/>
    <property type="molecule type" value="Genomic_DNA"/>
</dbReference>
<dbReference type="Proteomes" id="UP000245702">
    <property type="component" value="Unassembled WGS sequence"/>
</dbReference>
<organism evidence="1 2">
    <name type="scientific">Sporomusa sphaeroides DSM 2875</name>
    <dbReference type="NCBI Taxonomy" id="1337886"/>
    <lineage>
        <taxon>Bacteria</taxon>
        <taxon>Bacillati</taxon>
        <taxon>Bacillota</taxon>
        <taxon>Negativicutes</taxon>
        <taxon>Selenomonadales</taxon>
        <taxon>Sporomusaceae</taxon>
        <taxon>Sporomusa</taxon>
    </lineage>
</organism>
<evidence type="ECO:0000313" key="2">
    <source>
        <dbReference type="Proteomes" id="UP000245702"/>
    </source>
</evidence>
<accession>A0ABM9W6A6</accession>
<reference evidence="1 2" key="1">
    <citation type="submission" date="2016-01" db="EMBL/GenBank/DDBJ databases">
        <authorList>
            <person name="Brown R."/>
        </authorList>
    </citation>
    <scope>NUCLEOTIDE SEQUENCE [LARGE SCALE GENOMIC DNA]</scope>
    <source>
        <strain evidence="1">Sporomusa sphaeroides DSM 2875</strain>
    </source>
</reference>
<evidence type="ECO:0008006" key="3">
    <source>
        <dbReference type="Google" id="ProtNLM"/>
    </source>
</evidence>
<proteinExistence type="predicted"/>
<evidence type="ECO:0000313" key="1">
    <source>
        <dbReference type="EMBL" id="CVK20662.1"/>
    </source>
</evidence>
<sequence length="81" mass="9547">MGMDKLWESKQKLDQINHPHIMAAEETALGGSFEDRHKRITIYLEREVYDRLQSLRVRGYSQTRIVNAALKLFWEELGKEA</sequence>
<gene>
    <name evidence="1" type="ORF">SSPH_03330</name>
</gene>
<name>A0ABM9W6A6_9FIRM</name>
<keyword evidence="2" id="KW-1185">Reference proteome</keyword>
<protein>
    <recommendedName>
        <fullName evidence="3">CopG family transcriptional regulator</fullName>
    </recommendedName>
</protein>